<dbReference type="EMBL" id="NMWV01000005">
    <property type="protein sequence ID" value="PLS25623.1"/>
    <property type="molecule type" value="Genomic_DNA"/>
</dbReference>
<reference evidence="1 2" key="1">
    <citation type="submission" date="2017-07" db="EMBL/GenBank/DDBJ databases">
        <title>Bifidobacterium novel species.</title>
        <authorList>
            <person name="Lugli G.A."/>
            <person name="Milani C."/>
            <person name="Duranti S."/>
            <person name="Mangifesta M."/>
        </authorList>
    </citation>
    <scope>NUCLEOTIDE SEQUENCE [LARGE SCALE GENOMIC DNA]</scope>
    <source>
        <strain evidence="1 2">45</strain>
    </source>
</reference>
<evidence type="ECO:0000313" key="2">
    <source>
        <dbReference type="Proteomes" id="UP000234855"/>
    </source>
</evidence>
<accession>A0A2N5IUH6</accession>
<organism evidence="1 2">
    <name type="scientific">Bifidobacterium imperatoris</name>
    <dbReference type="NCBI Taxonomy" id="2020965"/>
    <lineage>
        <taxon>Bacteria</taxon>
        <taxon>Bacillati</taxon>
        <taxon>Actinomycetota</taxon>
        <taxon>Actinomycetes</taxon>
        <taxon>Bifidobacteriales</taxon>
        <taxon>Bifidobacteriaceae</taxon>
        <taxon>Bifidobacterium</taxon>
    </lineage>
</organism>
<comment type="caution">
    <text evidence="1">The sequence shown here is derived from an EMBL/GenBank/DDBJ whole genome shotgun (WGS) entry which is preliminary data.</text>
</comment>
<dbReference type="Proteomes" id="UP000234855">
    <property type="component" value="Unassembled WGS sequence"/>
</dbReference>
<evidence type="ECO:0000313" key="1">
    <source>
        <dbReference type="EMBL" id="PLS25623.1"/>
    </source>
</evidence>
<protein>
    <submittedName>
        <fullName evidence="1">Uncharacterized protein</fullName>
    </submittedName>
</protein>
<name>A0A2N5IUH6_9BIFI</name>
<sequence length="145" mass="16362">MTDTTLCLFEAHAALLDHTIESHAYRCFHSNDVVEAEGNAINDFGKQRHIMNDNVRRGAGLFLLSGKSIYEWMFDGIQPFPCAWPGMSAENMVGHPSTIQRTVNQQCFRPKNLGDFGKSLSPGLNNPMRQCIIVNDYRPQFGKTR</sequence>
<dbReference type="AlphaFoldDB" id="A0A2N5IUH6"/>
<proteinExistence type="predicted"/>
<gene>
    <name evidence="1" type="ORF">Tam1G_0447</name>
</gene>